<feature type="transmembrane region" description="Helical" evidence="1">
    <location>
        <begin position="26"/>
        <end position="47"/>
    </location>
</feature>
<dbReference type="EMBL" id="RFXN01000259">
    <property type="protein sequence ID" value="NBR94673.1"/>
    <property type="molecule type" value="Genomic_DNA"/>
</dbReference>
<keyword evidence="1" id="KW-0472">Membrane</keyword>
<evidence type="ECO:0000313" key="2">
    <source>
        <dbReference type="EMBL" id="NBR94673.1"/>
    </source>
</evidence>
<keyword evidence="1" id="KW-0812">Transmembrane</keyword>
<name>A0A965LLG1_9PROT</name>
<sequence>VFLFFVLLLLSIVGLAKYSRTKNAFIAVIGWEFTVIGAILIIIFFGATTGVKSAAESATDPLVNSAAPIVAETFLSMFKLQGILLLIVGAIGIITWLRTKKAQPTQ</sequence>
<evidence type="ECO:0000256" key="1">
    <source>
        <dbReference type="SAM" id="Phobius"/>
    </source>
</evidence>
<feature type="transmembrane region" description="Helical" evidence="1">
    <location>
        <begin position="82"/>
        <end position="99"/>
    </location>
</feature>
<evidence type="ECO:0000313" key="3">
    <source>
        <dbReference type="Proteomes" id="UP000740727"/>
    </source>
</evidence>
<reference evidence="2" key="1">
    <citation type="submission" date="2018-10" db="EMBL/GenBank/DDBJ databases">
        <title>Iterative Subtractive Binning of Freshwater Chronoseries Metagenomes Recovers Nearly Complete Genomes from over Four Hundred Novel Species.</title>
        <authorList>
            <person name="Rodriguez-R L.M."/>
            <person name="Tsementzi D."/>
            <person name="Luo C."/>
            <person name="Konstantinidis K.T."/>
        </authorList>
    </citation>
    <scope>NUCLEOTIDE SEQUENCE</scope>
    <source>
        <strain evidence="2">WB5_2A_028</strain>
    </source>
</reference>
<organism evidence="2 3">
    <name type="scientific">Candidatus Fonsibacter lacus</name>
    <dbReference type="NCBI Taxonomy" id="2576439"/>
    <lineage>
        <taxon>Bacteria</taxon>
        <taxon>Pseudomonadati</taxon>
        <taxon>Pseudomonadota</taxon>
        <taxon>Alphaproteobacteria</taxon>
        <taxon>Candidatus Pelagibacterales</taxon>
        <taxon>Candidatus Pelagibacterales incertae sedis</taxon>
        <taxon>Candidatus Fonsibacter</taxon>
    </lineage>
</organism>
<gene>
    <name evidence="2" type="ORF">EBT44_07700</name>
</gene>
<dbReference type="Proteomes" id="UP000740727">
    <property type="component" value="Unassembled WGS sequence"/>
</dbReference>
<comment type="caution">
    <text evidence="2">The sequence shown here is derived from an EMBL/GenBank/DDBJ whole genome shotgun (WGS) entry which is preliminary data.</text>
</comment>
<keyword evidence="1" id="KW-1133">Transmembrane helix</keyword>
<accession>A0A965LLG1</accession>
<proteinExistence type="predicted"/>
<dbReference type="AlphaFoldDB" id="A0A965LLG1"/>
<feature type="non-terminal residue" evidence="2">
    <location>
        <position position="1"/>
    </location>
</feature>
<protein>
    <submittedName>
        <fullName evidence="2">Uncharacterized protein</fullName>
    </submittedName>
</protein>